<dbReference type="InterPro" id="IPR033308">
    <property type="entry name" value="PGAP5/Cdc1/Ted1"/>
</dbReference>
<keyword evidence="3 5" id="KW-1133">Transmembrane helix</keyword>
<dbReference type="InterPro" id="IPR029052">
    <property type="entry name" value="Metallo-depent_PP-like"/>
</dbReference>
<dbReference type="EMBL" id="CP014242">
    <property type="protein sequence ID" value="AMD19028.1"/>
    <property type="molecule type" value="Genomic_DNA"/>
</dbReference>
<dbReference type="PANTHER" id="PTHR13315">
    <property type="entry name" value="METALLO PHOSPHOESTERASE RELATED"/>
    <property type="match status" value="1"/>
</dbReference>
<proteinExistence type="predicted"/>
<dbReference type="Proteomes" id="UP000243052">
    <property type="component" value="Chromosome ii"/>
</dbReference>
<comment type="subcellular location">
    <subcellularLocation>
        <location evidence="1">Membrane</location>
        <topology evidence="1">Multi-pass membrane protein</topology>
    </subcellularLocation>
</comment>
<dbReference type="GO" id="GO:0006506">
    <property type="term" value="P:GPI anchor biosynthetic process"/>
    <property type="evidence" value="ECO:0007669"/>
    <property type="project" value="InterPro"/>
</dbReference>
<dbReference type="GO" id="GO:0016787">
    <property type="term" value="F:hydrolase activity"/>
    <property type="evidence" value="ECO:0007669"/>
    <property type="project" value="InterPro"/>
</dbReference>
<dbReference type="RefSeq" id="XP_017986024.1">
    <property type="nucleotide sequence ID" value="XM_018130535.1"/>
</dbReference>
<evidence type="ECO:0000313" key="7">
    <source>
        <dbReference type="EMBL" id="AMD19028.1"/>
    </source>
</evidence>
<name>A0A109UX03_9SACH</name>
<keyword evidence="8" id="KW-1185">Reference proteome</keyword>
<dbReference type="Pfam" id="PF00149">
    <property type="entry name" value="Metallophos"/>
    <property type="match status" value="1"/>
</dbReference>
<dbReference type="Gene3D" id="3.60.21.10">
    <property type="match status" value="1"/>
</dbReference>
<sequence>MTPLRPLSGKSLKYSLKSLPKALKEHRCTKYLQNYIHWRYLFIIWLSWFALIHYYERIVVGRAMYNCLWHSWEQWPEEAAPHRVALLADPQIMDAYSYPNRPAPINWFTRQILDNYHRKNWVYINSYLGPDSVFFLGDLFDGGRYWGDDVWLKQYKRFNRIFTKRPNTLIVESLPGNHDIGFGNNVIQSSLQRFTSYFGDPNSLREVGNHTFVLLDSISLSNENNPEISSIPKNFVDSFNIMEQKYPRILLTHVPLWRNSDHQSCGNKRESKKPIPATAGDQYQTLISGELTNTILSRFHPSVIFSGDDHDYCQVRHSYMANGASVSADEITVKSCAMNMGINRPAIQLLSLYNPSGKVSTDFDNPADRQTYQTELCYLPDPYKSIKMYVIHGILSLILLVWMHCYPHSFNRKIAAKLNRHLASYSGVLLPISNKKNDSYSDGRKSSEKAYNVDVTNEKKIFWANSGILTLMVFLTFVYHYKSI</sequence>
<keyword evidence="4 5" id="KW-0472">Membrane</keyword>
<reference evidence="7 8" key="1">
    <citation type="submission" date="2016-01" db="EMBL/GenBank/DDBJ databases">
        <title>Genome sequence of the yeast Holleya sinecauda.</title>
        <authorList>
            <person name="Dietrich F.S."/>
        </authorList>
    </citation>
    <scope>NUCLEOTIDE SEQUENCE [LARGE SCALE GENOMIC DNA]</scope>
    <source>
        <strain evidence="7 8">ATCC 58844</strain>
    </source>
</reference>
<evidence type="ECO:0000256" key="3">
    <source>
        <dbReference type="ARBA" id="ARBA00022989"/>
    </source>
</evidence>
<evidence type="ECO:0000256" key="5">
    <source>
        <dbReference type="SAM" id="Phobius"/>
    </source>
</evidence>
<keyword evidence="2 5" id="KW-0812">Transmembrane</keyword>
<evidence type="ECO:0000256" key="4">
    <source>
        <dbReference type="ARBA" id="ARBA00023136"/>
    </source>
</evidence>
<organism evidence="7 8">
    <name type="scientific">Eremothecium sinecaudum</name>
    <dbReference type="NCBI Taxonomy" id="45286"/>
    <lineage>
        <taxon>Eukaryota</taxon>
        <taxon>Fungi</taxon>
        <taxon>Dikarya</taxon>
        <taxon>Ascomycota</taxon>
        <taxon>Saccharomycotina</taxon>
        <taxon>Saccharomycetes</taxon>
        <taxon>Saccharomycetales</taxon>
        <taxon>Saccharomycetaceae</taxon>
        <taxon>Eremothecium</taxon>
    </lineage>
</organism>
<feature type="domain" description="Calcineurin-like phosphoesterase" evidence="6">
    <location>
        <begin position="120"/>
        <end position="312"/>
    </location>
</feature>
<dbReference type="GeneID" id="28722480"/>
<dbReference type="PANTHER" id="PTHR13315:SF4">
    <property type="entry name" value="METALLOPHOSPHOESTERASE, ISOFORM E"/>
    <property type="match status" value="1"/>
</dbReference>
<dbReference type="STRING" id="45286.A0A109UX03"/>
<feature type="transmembrane region" description="Helical" evidence="5">
    <location>
        <begin position="389"/>
        <end position="409"/>
    </location>
</feature>
<protein>
    <submittedName>
        <fullName evidence="7">HBR127Wp</fullName>
    </submittedName>
</protein>
<dbReference type="AlphaFoldDB" id="A0A109UX03"/>
<gene>
    <name evidence="7" type="ORF">AW171_hschr2837</name>
</gene>
<feature type="transmembrane region" description="Helical" evidence="5">
    <location>
        <begin position="461"/>
        <end position="481"/>
    </location>
</feature>
<evidence type="ECO:0000313" key="8">
    <source>
        <dbReference type="Proteomes" id="UP000243052"/>
    </source>
</evidence>
<dbReference type="GO" id="GO:0016020">
    <property type="term" value="C:membrane"/>
    <property type="evidence" value="ECO:0007669"/>
    <property type="project" value="UniProtKB-SubCell"/>
</dbReference>
<evidence type="ECO:0000256" key="1">
    <source>
        <dbReference type="ARBA" id="ARBA00004141"/>
    </source>
</evidence>
<evidence type="ECO:0000256" key="2">
    <source>
        <dbReference type="ARBA" id="ARBA00022692"/>
    </source>
</evidence>
<dbReference type="SUPFAM" id="SSF56300">
    <property type="entry name" value="Metallo-dependent phosphatases"/>
    <property type="match status" value="1"/>
</dbReference>
<feature type="transmembrane region" description="Helical" evidence="5">
    <location>
        <begin position="36"/>
        <end position="55"/>
    </location>
</feature>
<dbReference type="FunFam" id="3.60.21.10:FF:000093">
    <property type="entry name" value="Cell division cycle-related protein"/>
    <property type="match status" value="1"/>
</dbReference>
<dbReference type="OrthoDB" id="5977743at2759"/>
<accession>A0A109UX03</accession>
<dbReference type="InterPro" id="IPR004843">
    <property type="entry name" value="Calcineurin-like_PHP"/>
</dbReference>
<dbReference type="GO" id="GO:0005783">
    <property type="term" value="C:endoplasmic reticulum"/>
    <property type="evidence" value="ECO:0007669"/>
    <property type="project" value="TreeGrafter"/>
</dbReference>
<evidence type="ECO:0000259" key="6">
    <source>
        <dbReference type="Pfam" id="PF00149"/>
    </source>
</evidence>